<comment type="similarity">
    <text evidence="2">Belongs to the inorganic phosphate transporter (PiT) (TC 2.A.20) family. Pit subfamily.</text>
</comment>
<evidence type="ECO:0000256" key="11">
    <source>
        <dbReference type="RuleBase" id="RU363058"/>
    </source>
</evidence>
<feature type="transmembrane region" description="Helical" evidence="11">
    <location>
        <begin position="464"/>
        <end position="489"/>
    </location>
</feature>
<feature type="transmembrane region" description="Helical" evidence="11">
    <location>
        <begin position="50"/>
        <end position="76"/>
    </location>
</feature>
<name>A0A7H9BH78_9NEIS</name>
<dbReference type="PANTHER" id="PTHR11101">
    <property type="entry name" value="PHOSPHATE TRANSPORTER"/>
    <property type="match status" value="1"/>
</dbReference>
<keyword evidence="5 11" id="KW-0592">Phosphate transport</keyword>
<feature type="transmembrane region" description="Helical" evidence="11">
    <location>
        <begin position="371"/>
        <end position="392"/>
    </location>
</feature>
<keyword evidence="3 11" id="KW-0813">Transport</keyword>
<evidence type="ECO:0000256" key="2">
    <source>
        <dbReference type="ARBA" id="ARBA00005342"/>
    </source>
</evidence>
<comment type="subcellular location">
    <subcellularLocation>
        <location evidence="1">Cell membrane</location>
        <topology evidence="1">Multi-pass membrane protein</topology>
    </subcellularLocation>
    <subcellularLocation>
        <location evidence="11">Membrane</location>
        <topology evidence="11">Multi-pass membrane protein</topology>
    </subcellularLocation>
</comment>
<dbReference type="GO" id="GO:0035435">
    <property type="term" value="P:phosphate ion transmembrane transport"/>
    <property type="evidence" value="ECO:0007669"/>
    <property type="project" value="TreeGrafter"/>
</dbReference>
<feature type="transmembrane region" description="Helical" evidence="11">
    <location>
        <begin position="12"/>
        <end position="29"/>
    </location>
</feature>
<feature type="transmembrane region" description="Helical" evidence="11">
    <location>
        <begin position="96"/>
        <end position="116"/>
    </location>
</feature>
<evidence type="ECO:0000256" key="1">
    <source>
        <dbReference type="ARBA" id="ARBA00004651"/>
    </source>
</evidence>
<evidence type="ECO:0000256" key="10">
    <source>
        <dbReference type="ARBA" id="ARBA00047348"/>
    </source>
</evidence>
<keyword evidence="13" id="KW-1185">Reference proteome</keyword>
<dbReference type="PANTHER" id="PTHR11101:SF65">
    <property type="entry name" value="LOW-AFFINITY INORGANIC PHOSPHATE TRANSPORTER PITA-RELATED"/>
    <property type="match status" value="1"/>
</dbReference>
<evidence type="ECO:0000256" key="5">
    <source>
        <dbReference type="ARBA" id="ARBA00022592"/>
    </source>
</evidence>
<comment type="catalytic activity">
    <reaction evidence="10">
        <text>phosphate(in) + H(+)(in) = phosphate(out) + H(+)(out)</text>
        <dbReference type="Rhea" id="RHEA:29939"/>
        <dbReference type="ChEBI" id="CHEBI:15378"/>
        <dbReference type="ChEBI" id="CHEBI:43474"/>
    </reaction>
</comment>
<dbReference type="RefSeq" id="WP_179358057.1">
    <property type="nucleotide sequence ID" value="NZ_CP058627.1"/>
</dbReference>
<keyword evidence="4" id="KW-1003">Cell membrane</keyword>
<dbReference type="Pfam" id="PF01384">
    <property type="entry name" value="PHO4"/>
    <property type="match status" value="1"/>
</dbReference>
<keyword evidence="7" id="KW-0769">Symport</keyword>
<evidence type="ECO:0000256" key="7">
    <source>
        <dbReference type="ARBA" id="ARBA00022847"/>
    </source>
</evidence>
<organism evidence="12 13">
    <name type="scientific">Chitinibacter bivalviorum</name>
    <dbReference type="NCBI Taxonomy" id="2739434"/>
    <lineage>
        <taxon>Bacteria</taxon>
        <taxon>Pseudomonadati</taxon>
        <taxon>Pseudomonadota</taxon>
        <taxon>Betaproteobacteria</taxon>
        <taxon>Neisseriales</taxon>
        <taxon>Chitinibacteraceae</taxon>
        <taxon>Chitinibacter</taxon>
    </lineage>
</organism>
<protein>
    <recommendedName>
        <fullName evidence="11">Phosphate transporter</fullName>
    </recommendedName>
</protein>
<dbReference type="InterPro" id="IPR001204">
    <property type="entry name" value="Phos_transporter"/>
</dbReference>
<gene>
    <name evidence="12" type="ORF">HQ393_06710</name>
</gene>
<evidence type="ECO:0000256" key="4">
    <source>
        <dbReference type="ARBA" id="ARBA00022475"/>
    </source>
</evidence>
<proteinExistence type="inferred from homology"/>
<evidence type="ECO:0000256" key="6">
    <source>
        <dbReference type="ARBA" id="ARBA00022692"/>
    </source>
</evidence>
<feature type="transmembrane region" description="Helical" evidence="11">
    <location>
        <begin position="155"/>
        <end position="177"/>
    </location>
</feature>
<dbReference type="GO" id="GO:0015293">
    <property type="term" value="F:symporter activity"/>
    <property type="evidence" value="ECO:0007669"/>
    <property type="project" value="UniProtKB-KW"/>
</dbReference>
<keyword evidence="6 11" id="KW-0812">Transmembrane</keyword>
<sequence>MLDLFSDMELTAALMLGLALFFVLAYEFINGFHDTANAVATVIYTKAMPAHLAVIGSGIFNFLGVMLGGLGVAYAIVHLLPVDLLLNVGVGHGLYMVYALLAAAIIWNLGTWYLGIPASSSHTLIGSIMGVGIANALMNNQYWLSGINTKKAIDILLSLLISPTVGLVMAGLMLLALKKWRPDSRMHMTPEERKNTDGKKHPPFWTRTTLIASAMGMSFAHGSNDGQKGIGLLMLVLIGLAPAKFALDIESTSYQIERTVDAAKHMGEFYESNRDRLNGSLDLSYNSDHPLPVLFKCESASTLPAISTLVEKLNSVKSYESLSGEDRRVVRRILLCLDDTAKKASKLDILSKKEKADLDRLRKDLSATTEYAPQWVIVAVALALGLGTMVGWKRIVLTVGEKIGNKGMTYSQGNAAQLTAAAAIGVASWTGMPVSTTHILSSAVAGTMIANKSGLQGGTVKSIVIAWVLTLPATMLLSGGLFWAASVLFA</sequence>
<reference evidence="12 13" key="1">
    <citation type="submission" date="2020-07" db="EMBL/GenBank/DDBJ databases">
        <title>Complete genome sequence of Chitinibacter sp. 2T18.</title>
        <authorList>
            <person name="Bae J.-W."/>
            <person name="Choi J.-W."/>
        </authorList>
    </citation>
    <scope>NUCLEOTIDE SEQUENCE [LARGE SCALE GENOMIC DNA]</scope>
    <source>
        <strain evidence="12 13">2T18</strain>
    </source>
</reference>
<evidence type="ECO:0000313" key="12">
    <source>
        <dbReference type="EMBL" id="QLG87977.1"/>
    </source>
</evidence>
<accession>A0A7H9BH78</accession>
<dbReference type="EMBL" id="CP058627">
    <property type="protein sequence ID" value="QLG87977.1"/>
    <property type="molecule type" value="Genomic_DNA"/>
</dbReference>
<dbReference type="Proteomes" id="UP000509597">
    <property type="component" value="Chromosome"/>
</dbReference>
<dbReference type="GO" id="GO:0005315">
    <property type="term" value="F:phosphate transmembrane transporter activity"/>
    <property type="evidence" value="ECO:0007669"/>
    <property type="project" value="InterPro"/>
</dbReference>
<keyword evidence="8 11" id="KW-1133">Transmembrane helix</keyword>
<dbReference type="GO" id="GO:0005886">
    <property type="term" value="C:plasma membrane"/>
    <property type="evidence" value="ECO:0007669"/>
    <property type="project" value="UniProtKB-SubCell"/>
</dbReference>
<evidence type="ECO:0000313" key="13">
    <source>
        <dbReference type="Proteomes" id="UP000509597"/>
    </source>
</evidence>
<evidence type="ECO:0000256" key="8">
    <source>
        <dbReference type="ARBA" id="ARBA00022989"/>
    </source>
</evidence>
<dbReference type="KEGG" id="chiz:HQ393_06710"/>
<evidence type="ECO:0000256" key="3">
    <source>
        <dbReference type="ARBA" id="ARBA00022448"/>
    </source>
</evidence>
<dbReference type="AlphaFoldDB" id="A0A7H9BH78"/>
<evidence type="ECO:0000256" key="9">
    <source>
        <dbReference type="ARBA" id="ARBA00023136"/>
    </source>
</evidence>
<feature type="transmembrane region" description="Helical" evidence="11">
    <location>
        <begin position="123"/>
        <end position="143"/>
    </location>
</feature>
<keyword evidence="9 11" id="KW-0472">Membrane</keyword>